<feature type="transmembrane region" description="Helical" evidence="1">
    <location>
        <begin position="12"/>
        <end position="34"/>
    </location>
</feature>
<dbReference type="Proteomes" id="UP000019491">
    <property type="component" value="Unassembled WGS sequence"/>
</dbReference>
<dbReference type="OrthoDB" id="4462267at2"/>
<keyword evidence="1" id="KW-0812">Transmembrane</keyword>
<name>X0Q6B7_RHOWR</name>
<dbReference type="EMBL" id="BAWF01000035">
    <property type="protein sequence ID" value="GAF46892.1"/>
    <property type="molecule type" value="Genomic_DNA"/>
</dbReference>
<accession>X0Q6B7</accession>
<organism evidence="2 3">
    <name type="scientific">Rhodococcus wratislaviensis NBRC 100605</name>
    <dbReference type="NCBI Taxonomy" id="1219028"/>
    <lineage>
        <taxon>Bacteria</taxon>
        <taxon>Bacillati</taxon>
        <taxon>Actinomycetota</taxon>
        <taxon>Actinomycetes</taxon>
        <taxon>Mycobacteriales</taxon>
        <taxon>Nocardiaceae</taxon>
        <taxon>Rhodococcus</taxon>
    </lineage>
</organism>
<evidence type="ECO:0000313" key="2">
    <source>
        <dbReference type="EMBL" id="GAF46892.1"/>
    </source>
</evidence>
<evidence type="ECO:0000256" key="1">
    <source>
        <dbReference type="SAM" id="Phobius"/>
    </source>
</evidence>
<protein>
    <submittedName>
        <fullName evidence="2">Uncharacterized protein</fullName>
    </submittedName>
</protein>
<proteinExistence type="predicted"/>
<sequence>MATIKPDKPLPHWSVIFLSSGFGVLAGLMSTVAWRWMDPPSFSTFEAGIAIYSTGRLQDPWIPSLVAVVGFFCVVGAVLGALVGAVLAWLGWDISRDEYPGPGALMVLFAVLGLVLGLLAAVAILALPFGFPASFLPESLTEISSVQFRIADVIWWLLPLVGAAIGAGVAGLVALSGWKLRHQK</sequence>
<dbReference type="RefSeq" id="WP_037235179.1">
    <property type="nucleotide sequence ID" value="NZ_BAWF01000035.1"/>
</dbReference>
<feature type="transmembrane region" description="Helical" evidence="1">
    <location>
        <begin position="104"/>
        <end position="133"/>
    </location>
</feature>
<keyword evidence="1" id="KW-0472">Membrane</keyword>
<dbReference type="AlphaFoldDB" id="X0Q6B7"/>
<feature type="transmembrane region" description="Helical" evidence="1">
    <location>
        <begin position="153"/>
        <end position="175"/>
    </location>
</feature>
<evidence type="ECO:0000313" key="3">
    <source>
        <dbReference type="Proteomes" id="UP000019491"/>
    </source>
</evidence>
<keyword evidence="3" id="KW-1185">Reference proteome</keyword>
<feature type="transmembrane region" description="Helical" evidence="1">
    <location>
        <begin position="65"/>
        <end position="92"/>
    </location>
</feature>
<reference evidence="2 3" key="1">
    <citation type="submission" date="2014-02" db="EMBL/GenBank/DDBJ databases">
        <title>Whole genome shotgun sequence of Rhodococcus wratislaviensis NBRC 100605.</title>
        <authorList>
            <person name="Hosoyama A."/>
            <person name="Tsuchikane K."/>
            <person name="Yoshida I."/>
            <person name="Ohji S."/>
            <person name="Ichikawa N."/>
            <person name="Yamazoe A."/>
            <person name="Fujita N."/>
        </authorList>
    </citation>
    <scope>NUCLEOTIDE SEQUENCE [LARGE SCALE GENOMIC DNA]</scope>
    <source>
        <strain evidence="2 3">NBRC 100605</strain>
    </source>
</reference>
<keyword evidence="1" id="KW-1133">Transmembrane helix</keyword>
<gene>
    <name evidence="2" type="ORF">RW1_035_00350</name>
</gene>
<comment type="caution">
    <text evidence="2">The sequence shown here is derived from an EMBL/GenBank/DDBJ whole genome shotgun (WGS) entry which is preliminary data.</text>
</comment>